<keyword evidence="3" id="KW-1185">Reference proteome</keyword>
<dbReference type="EMBL" id="JAROKS010000004">
    <property type="protein sequence ID" value="KAK1804031.1"/>
    <property type="molecule type" value="Genomic_DNA"/>
</dbReference>
<evidence type="ECO:0000313" key="2">
    <source>
        <dbReference type="EMBL" id="KAK1804031.1"/>
    </source>
</evidence>
<accession>A0AAD9E3T6</accession>
<organism evidence="2 3">
    <name type="scientific">Electrophorus voltai</name>
    <dbReference type="NCBI Taxonomy" id="2609070"/>
    <lineage>
        <taxon>Eukaryota</taxon>
        <taxon>Metazoa</taxon>
        <taxon>Chordata</taxon>
        <taxon>Craniata</taxon>
        <taxon>Vertebrata</taxon>
        <taxon>Euteleostomi</taxon>
        <taxon>Actinopterygii</taxon>
        <taxon>Neopterygii</taxon>
        <taxon>Teleostei</taxon>
        <taxon>Ostariophysi</taxon>
        <taxon>Gymnotiformes</taxon>
        <taxon>Gymnotoidei</taxon>
        <taxon>Gymnotidae</taxon>
        <taxon>Electrophorus</taxon>
    </lineage>
</organism>
<reference evidence="2" key="1">
    <citation type="submission" date="2023-03" db="EMBL/GenBank/DDBJ databases">
        <title>Electrophorus voltai genome.</title>
        <authorList>
            <person name="Bian C."/>
        </authorList>
    </citation>
    <scope>NUCLEOTIDE SEQUENCE</scope>
    <source>
        <strain evidence="2">CB-2022</strain>
        <tissue evidence="2">Muscle</tissue>
    </source>
</reference>
<sequence>MLHCVKSVTSVPVASRGSDTIEGESGIRPEGKQPEHKDLLLGAWSSERKAWCDWLCLEMVSVLSGWTVLSCDMERIHVQTVQTFHWCSTRLSIGPPYLLFVYSFSW</sequence>
<evidence type="ECO:0000256" key="1">
    <source>
        <dbReference type="SAM" id="MobiDB-lite"/>
    </source>
</evidence>
<gene>
    <name evidence="2" type="ORF">P4O66_020070</name>
</gene>
<evidence type="ECO:0000313" key="3">
    <source>
        <dbReference type="Proteomes" id="UP001239994"/>
    </source>
</evidence>
<feature type="region of interest" description="Disordered" evidence="1">
    <location>
        <begin position="6"/>
        <end position="33"/>
    </location>
</feature>
<proteinExistence type="predicted"/>
<name>A0AAD9E3T6_9TELE</name>
<protein>
    <submittedName>
        <fullName evidence="2">Uncharacterized protein</fullName>
    </submittedName>
</protein>
<comment type="caution">
    <text evidence="2">The sequence shown here is derived from an EMBL/GenBank/DDBJ whole genome shotgun (WGS) entry which is preliminary data.</text>
</comment>
<dbReference type="Proteomes" id="UP001239994">
    <property type="component" value="Unassembled WGS sequence"/>
</dbReference>
<dbReference type="AlphaFoldDB" id="A0AAD9E3T6"/>